<dbReference type="PANTHER" id="PTHR32309:SF31">
    <property type="entry name" value="CAPSULAR EXOPOLYSACCHARIDE FAMILY"/>
    <property type="match status" value="1"/>
</dbReference>
<organism evidence="8 9">
    <name type="scientific">Hufsiella ginkgonis</name>
    <dbReference type="NCBI Taxonomy" id="2695274"/>
    <lineage>
        <taxon>Bacteria</taxon>
        <taxon>Pseudomonadati</taxon>
        <taxon>Bacteroidota</taxon>
        <taxon>Sphingobacteriia</taxon>
        <taxon>Sphingobacteriales</taxon>
        <taxon>Sphingobacteriaceae</taxon>
        <taxon>Hufsiella</taxon>
    </lineage>
</organism>
<evidence type="ECO:0000259" key="7">
    <source>
        <dbReference type="Pfam" id="PF02706"/>
    </source>
</evidence>
<gene>
    <name evidence="8" type="ORF">GS398_15415</name>
</gene>
<sequence length="357" mass="40003">MTAPQPDEVFIKDNLQRARKLWRYLLTRWLLITIICGLCAALSLIYAIYRKPVYTAECTFVLEEKGKSAAGLGQYSALASLAGLDAGSSGLFEGDNIFELYKSRLMLTKTLLSREAYSGQNQLLIEKYLEITHIRDSWKNNPGLKNIRFDIPREQFTVVHDSVIKFIVKDLNKNLLTVDKRDKKLGLISVKMRATDQKFAKAFTDQIVQNVNSFYIQTKNKGNLTNVSLLQRQTDSIRRILNFSLGAAAAATDATPNPNPNLQVLRVPAQKKSIDIQSNSAMYAEVVKNLEVAKATLQRETPLIQVIDEPLLPLDSDAISKRSAVVTGAFIGFVISMIIVGMSLISKYLKRMSSRHD</sequence>
<feature type="domain" description="Polysaccharide chain length determinant N-terminal" evidence="7">
    <location>
        <begin position="20"/>
        <end position="75"/>
    </location>
</feature>
<keyword evidence="4 6" id="KW-1133">Transmembrane helix</keyword>
<keyword evidence="5 6" id="KW-0472">Membrane</keyword>
<evidence type="ECO:0000313" key="8">
    <source>
        <dbReference type="EMBL" id="MXV16689.1"/>
    </source>
</evidence>
<comment type="caution">
    <text evidence="8">The sequence shown here is derived from an EMBL/GenBank/DDBJ whole genome shotgun (WGS) entry which is preliminary data.</text>
</comment>
<dbReference type="AlphaFoldDB" id="A0A7K1Y0X8"/>
<protein>
    <submittedName>
        <fullName evidence="8">Lipopolysaccharide biosynthesis protein</fullName>
    </submittedName>
</protein>
<evidence type="ECO:0000256" key="1">
    <source>
        <dbReference type="ARBA" id="ARBA00004651"/>
    </source>
</evidence>
<keyword evidence="2" id="KW-1003">Cell membrane</keyword>
<evidence type="ECO:0000313" key="9">
    <source>
        <dbReference type="Proteomes" id="UP000451233"/>
    </source>
</evidence>
<dbReference type="GO" id="GO:0005886">
    <property type="term" value="C:plasma membrane"/>
    <property type="evidence" value="ECO:0007669"/>
    <property type="project" value="UniProtKB-SubCell"/>
</dbReference>
<reference evidence="8 9" key="1">
    <citation type="submission" date="2019-11" db="EMBL/GenBank/DDBJ databases">
        <title>Pedobacter sp. HMF7056 Genome sequencing and assembly.</title>
        <authorList>
            <person name="Kang H."/>
            <person name="Kim H."/>
            <person name="Joh K."/>
        </authorList>
    </citation>
    <scope>NUCLEOTIDE SEQUENCE [LARGE SCALE GENOMIC DNA]</scope>
    <source>
        <strain evidence="8 9">HMF7056</strain>
    </source>
</reference>
<proteinExistence type="predicted"/>
<evidence type="ECO:0000256" key="2">
    <source>
        <dbReference type="ARBA" id="ARBA00022475"/>
    </source>
</evidence>
<keyword evidence="3 6" id="KW-0812">Transmembrane</keyword>
<dbReference type="InterPro" id="IPR050445">
    <property type="entry name" value="Bact_polysacc_biosynth/exp"/>
</dbReference>
<dbReference type="EMBL" id="WVHS01000003">
    <property type="protein sequence ID" value="MXV16689.1"/>
    <property type="molecule type" value="Genomic_DNA"/>
</dbReference>
<dbReference type="RefSeq" id="WP_160907666.1">
    <property type="nucleotide sequence ID" value="NZ_WVHS01000003.1"/>
</dbReference>
<dbReference type="PANTHER" id="PTHR32309">
    <property type="entry name" value="TYROSINE-PROTEIN KINASE"/>
    <property type="match status" value="1"/>
</dbReference>
<evidence type="ECO:0000256" key="3">
    <source>
        <dbReference type="ARBA" id="ARBA00022692"/>
    </source>
</evidence>
<dbReference type="InterPro" id="IPR003856">
    <property type="entry name" value="LPS_length_determ_N"/>
</dbReference>
<accession>A0A7K1Y0X8</accession>
<evidence type="ECO:0000256" key="4">
    <source>
        <dbReference type="ARBA" id="ARBA00022989"/>
    </source>
</evidence>
<dbReference type="Pfam" id="PF02706">
    <property type="entry name" value="Wzz"/>
    <property type="match status" value="1"/>
</dbReference>
<comment type="subcellular location">
    <subcellularLocation>
        <location evidence="1">Cell membrane</location>
        <topology evidence="1">Multi-pass membrane protein</topology>
    </subcellularLocation>
</comment>
<name>A0A7K1Y0X8_9SPHI</name>
<keyword evidence="9" id="KW-1185">Reference proteome</keyword>
<feature type="transmembrane region" description="Helical" evidence="6">
    <location>
        <begin position="29"/>
        <end position="49"/>
    </location>
</feature>
<evidence type="ECO:0000256" key="6">
    <source>
        <dbReference type="SAM" id="Phobius"/>
    </source>
</evidence>
<feature type="transmembrane region" description="Helical" evidence="6">
    <location>
        <begin position="324"/>
        <end position="345"/>
    </location>
</feature>
<evidence type="ECO:0000256" key="5">
    <source>
        <dbReference type="ARBA" id="ARBA00023136"/>
    </source>
</evidence>
<dbReference type="Proteomes" id="UP000451233">
    <property type="component" value="Unassembled WGS sequence"/>
</dbReference>